<evidence type="ECO:0000313" key="3">
    <source>
        <dbReference type="Proteomes" id="UP000319486"/>
    </source>
</evidence>
<evidence type="ECO:0000313" key="2">
    <source>
        <dbReference type="EMBL" id="TPG04928.1"/>
    </source>
</evidence>
<dbReference type="Pfam" id="PF00782">
    <property type="entry name" value="DSPc"/>
    <property type="match status" value="1"/>
</dbReference>
<dbReference type="Proteomes" id="UP000319486">
    <property type="component" value="Unassembled WGS sequence"/>
</dbReference>
<dbReference type="EMBL" id="RCZO01000011">
    <property type="protein sequence ID" value="TPG04928.1"/>
    <property type="molecule type" value="Genomic_DNA"/>
</dbReference>
<dbReference type="Gene3D" id="3.90.190.10">
    <property type="entry name" value="Protein tyrosine phosphatase superfamily"/>
    <property type="match status" value="1"/>
</dbReference>
<proteinExistence type="predicted"/>
<protein>
    <recommendedName>
        <fullName evidence="1">Tyrosine specific protein phosphatases domain-containing protein</fullName>
    </recommendedName>
</protein>
<name>A0A502BWT2_9GAMM</name>
<comment type="caution">
    <text evidence="2">The sequence shown here is derived from an EMBL/GenBank/DDBJ whole genome shotgun (WGS) entry which is preliminary data.</text>
</comment>
<accession>A0A502BWT2</accession>
<gene>
    <name evidence="2" type="ORF">EAH88_16275</name>
</gene>
<dbReference type="InterPro" id="IPR000387">
    <property type="entry name" value="Tyr_Pase_dom"/>
</dbReference>
<organism evidence="2 3">
    <name type="scientific">Rhodanobacter glycinis</name>
    <dbReference type="NCBI Taxonomy" id="582702"/>
    <lineage>
        <taxon>Bacteria</taxon>
        <taxon>Pseudomonadati</taxon>
        <taxon>Pseudomonadota</taxon>
        <taxon>Gammaproteobacteria</taxon>
        <taxon>Lysobacterales</taxon>
        <taxon>Rhodanobacteraceae</taxon>
        <taxon>Rhodanobacter</taxon>
    </lineage>
</organism>
<dbReference type="InterPro" id="IPR000340">
    <property type="entry name" value="Dual-sp_phosphatase_cat-dom"/>
</dbReference>
<dbReference type="PROSITE" id="PS50056">
    <property type="entry name" value="TYR_PHOSPHATASE_2"/>
    <property type="match status" value="1"/>
</dbReference>
<dbReference type="RefSeq" id="WP_140654722.1">
    <property type="nucleotide sequence ID" value="NZ_RCZO01000011.1"/>
</dbReference>
<evidence type="ECO:0000259" key="1">
    <source>
        <dbReference type="PROSITE" id="PS50056"/>
    </source>
</evidence>
<dbReference type="AlphaFoldDB" id="A0A502BWT2"/>
<dbReference type="InterPro" id="IPR029021">
    <property type="entry name" value="Prot-tyrosine_phosphatase-like"/>
</dbReference>
<dbReference type="SUPFAM" id="SSF52799">
    <property type="entry name" value="(Phosphotyrosine protein) phosphatases II"/>
    <property type="match status" value="1"/>
</dbReference>
<keyword evidence="3" id="KW-1185">Reference proteome</keyword>
<sequence>MCQTNHVQGHLLGAGGNVGFVPFIHFNGWTLYLSSANGAYTIPNATVFDVQLDGYYGREHELDEEIAARLDLLSDELVRCSNRNVPVVVHCNHGRTRSVIAVGVYLMRVFGINNVEAFEIIKSSFTASESAHYHAPGEQVERALMMYAQMRGNARSQLNFESEGGRRSGRVAAKNVCTGNCG</sequence>
<reference evidence="2 3" key="1">
    <citation type="journal article" date="2019" name="Environ. Microbiol.">
        <title>Species interactions and distinct microbial communities in high Arctic permafrost affected cryosols are associated with the CH4 and CO2 gas fluxes.</title>
        <authorList>
            <person name="Altshuler I."/>
            <person name="Hamel J."/>
            <person name="Turney S."/>
            <person name="Magnuson E."/>
            <person name="Levesque R."/>
            <person name="Greer C."/>
            <person name="Whyte L.G."/>
        </authorList>
    </citation>
    <scope>NUCLEOTIDE SEQUENCE [LARGE SCALE GENOMIC DNA]</scope>
    <source>
        <strain evidence="2 3">S13Y</strain>
    </source>
</reference>
<feature type="domain" description="Tyrosine specific protein phosphatases" evidence="1">
    <location>
        <begin position="64"/>
        <end position="123"/>
    </location>
</feature>